<organism evidence="9 10">
    <name type="scientific">Furfurilactobacillus curtus</name>
    <dbReference type="NCBI Taxonomy" id="1746200"/>
    <lineage>
        <taxon>Bacteria</taxon>
        <taxon>Bacillati</taxon>
        <taxon>Bacillota</taxon>
        <taxon>Bacilli</taxon>
        <taxon>Lactobacillales</taxon>
        <taxon>Lactobacillaceae</taxon>
        <taxon>Furfurilactobacillus</taxon>
    </lineage>
</organism>
<dbReference type="SUPFAM" id="SSF54211">
    <property type="entry name" value="Ribosomal protein S5 domain 2-like"/>
    <property type="match status" value="1"/>
</dbReference>
<name>A0ABQ5JPF6_9LACO</name>
<keyword evidence="6" id="KW-0067">ATP-binding</keyword>
<keyword evidence="5 9" id="KW-0418">Kinase</keyword>
<dbReference type="GO" id="GO:0016301">
    <property type="term" value="F:kinase activity"/>
    <property type="evidence" value="ECO:0007669"/>
    <property type="project" value="UniProtKB-KW"/>
</dbReference>
<dbReference type="EMBL" id="BQXO01000001">
    <property type="protein sequence ID" value="GKT05006.1"/>
    <property type="molecule type" value="Genomic_DNA"/>
</dbReference>
<feature type="domain" description="GHMP kinase N-terminal" evidence="7">
    <location>
        <begin position="90"/>
        <end position="171"/>
    </location>
</feature>
<dbReference type="PANTHER" id="PTHR31814">
    <property type="match status" value="1"/>
</dbReference>
<dbReference type="SUPFAM" id="SSF55060">
    <property type="entry name" value="GHMP Kinase, C-terminal domain"/>
    <property type="match status" value="1"/>
</dbReference>
<dbReference type="InterPro" id="IPR013750">
    <property type="entry name" value="GHMP_kinase_C_dom"/>
</dbReference>
<dbReference type="Gene3D" id="3.30.70.890">
    <property type="entry name" value="GHMP kinase, C-terminal domain"/>
    <property type="match status" value="1"/>
</dbReference>
<dbReference type="InterPro" id="IPR005917">
    <property type="entry name" value="Pmev_kinase_bact"/>
</dbReference>
<gene>
    <name evidence="9" type="primary">mvaK2</name>
    <name evidence="9" type="ORF">JCM31185_02950</name>
</gene>
<dbReference type="Proteomes" id="UP001628078">
    <property type="component" value="Unassembled WGS sequence"/>
</dbReference>
<feature type="domain" description="GHMP kinase C-terminal" evidence="8">
    <location>
        <begin position="259"/>
        <end position="344"/>
    </location>
</feature>
<evidence type="ECO:0000256" key="3">
    <source>
        <dbReference type="ARBA" id="ARBA00022679"/>
    </source>
</evidence>
<dbReference type="InterPro" id="IPR036554">
    <property type="entry name" value="GHMP_kinase_C_sf"/>
</dbReference>
<keyword evidence="3" id="KW-0808">Transferase</keyword>
<dbReference type="InterPro" id="IPR006204">
    <property type="entry name" value="GHMP_kinase_N_dom"/>
</dbReference>
<evidence type="ECO:0000256" key="6">
    <source>
        <dbReference type="ARBA" id="ARBA00022840"/>
    </source>
</evidence>
<reference evidence="9 10" key="1">
    <citation type="submission" date="2022-03" db="EMBL/GenBank/DDBJ databases">
        <title>Draft genome sequence of Furfurilactobacillus curtus JCM 31185.</title>
        <authorList>
            <person name="Suzuki S."/>
            <person name="Endo A."/>
            <person name="Kajikawa A."/>
        </authorList>
    </citation>
    <scope>NUCLEOTIDE SEQUENCE [LARGE SCALE GENOMIC DNA]</scope>
    <source>
        <strain evidence="9 10">JCM 31185</strain>
    </source>
</reference>
<evidence type="ECO:0000313" key="10">
    <source>
        <dbReference type="Proteomes" id="UP001628078"/>
    </source>
</evidence>
<dbReference type="PRINTS" id="PR00959">
    <property type="entry name" value="MEVGALKINASE"/>
</dbReference>
<evidence type="ECO:0000313" key="9">
    <source>
        <dbReference type="EMBL" id="GKT05006.1"/>
    </source>
</evidence>
<keyword evidence="10" id="KW-1185">Reference proteome</keyword>
<dbReference type="Pfam" id="PF08544">
    <property type="entry name" value="GHMP_kinases_C"/>
    <property type="match status" value="1"/>
</dbReference>
<dbReference type="NCBIfam" id="TIGR01220">
    <property type="entry name" value="Pmev_kin_Gr_pos"/>
    <property type="match status" value="1"/>
</dbReference>
<protein>
    <recommendedName>
        <fullName evidence="2">phosphomevalonate kinase</fullName>
        <ecNumber evidence="2">2.7.4.2</ecNumber>
    </recommendedName>
</protein>
<accession>A0ABQ5JPF6</accession>
<keyword evidence="4" id="KW-0547">Nucleotide-binding</keyword>
<evidence type="ECO:0000259" key="7">
    <source>
        <dbReference type="Pfam" id="PF00288"/>
    </source>
</evidence>
<dbReference type="PANTHER" id="PTHR31814:SF2">
    <property type="entry name" value="PHOSPHOMEVALONATE KINASE"/>
    <property type="match status" value="1"/>
</dbReference>
<evidence type="ECO:0000256" key="5">
    <source>
        <dbReference type="ARBA" id="ARBA00022777"/>
    </source>
</evidence>
<dbReference type="InterPro" id="IPR035102">
    <property type="entry name" value="Phosphomevalonate_kinase"/>
</dbReference>
<evidence type="ECO:0000256" key="1">
    <source>
        <dbReference type="ARBA" id="ARBA00005017"/>
    </source>
</evidence>
<proteinExistence type="predicted"/>
<dbReference type="EC" id="2.7.4.2" evidence="2"/>
<comment type="caution">
    <text evidence="9">The sequence shown here is derived from an EMBL/GenBank/DDBJ whole genome shotgun (WGS) entry which is preliminary data.</text>
</comment>
<dbReference type="RefSeq" id="WP_407882271.1">
    <property type="nucleotide sequence ID" value="NZ_BQXO01000001.1"/>
</dbReference>
<dbReference type="InterPro" id="IPR020568">
    <property type="entry name" value="Ribosomal_Su5_D2-typ_SF"/>
</dbReference>
<dbReference type="InterPro" id="IPR014721">
    <property type="entry name" value="Ribsml_uS5_D2-typ_fold_subgr"/>
</dbReference>
<evidence type="ECO:0000256" key="2">
    <source>
        <dbReference type="ARBA" id="ARBA00012958"/>
    </source>
</evidence>
<sequence>MISVQAPGKLYLAGEYAVVEAGYPAIIVALNQFVTVTIEESQNFGTIDSEQYKETSVNWRRSGDELVFDNRDNPFHYLLSAIRLTESYARACGRDLKFYHLSVNSQLDSKDGKKFGLGSSAAVTVGTVKALCKFYQLPITKDTLFKLAAIAHLDVQGNGSLGDIAASVYGGWIAYHSFDHQWLAEQRQQLSLIDLLALDWPGLSIELLTPPDDLRLLIGWTGSPASTSHLVDKVTWAKSVDQIEYRHFLTASRDCLNRMIDGFRRGAIDIIQREIRTNRHLLQHLSSFSHVPIETVALNTLCAIAEDHGGAAKTSGAGGGDCGIVLINRHEAIDTLLQDWEAEGITTLPLSVHNVLDLV</sequence>
<dbReference type="Gene3D" id="3.30.230.10">
    <property type="match status" value="1"/>
</dbReference>
<evidence type="ECO:0000259" key="8">
    <source>
        <dbReference type="Pfam" id="PF08544"/>
    </source>
</evidence>
<comment type="pathway">
    <text evidence="1">Isoprenoid biosynthesis; isopentenyl diphosphate biosynthesis via mevalonate pathway; isopentenyl diphosphate from (R)-mevalonate: step 2/3.</text>
</comment>
<dbReference type="Pfam" id="PF00288">
    <property type="entry name" value="GHMP_kinases_N"/>
    <property type="match status" value="1"/>
</dbReference>
<evidence type="ECO:0000256" key="4">
    <source>
        <dbReference type="ARBA" id="ARBA00022741"/>
    </source>
</evidence>